<dbReference type="PROSITE" id="PS50850">
    <property type="entry name" value="MFS"/>
    <property type="match status" value="1"/>
</dbReference>
<feature type="transmembrane region" description="Helical" evidence="9">
    <location>
        <begin position="271"/>
        <end position="294"/>
    </location>
</feature>
<sequence>MSASNNKENASYKWLALAAIVMGTFVAVLNNSLINIALPKLVAVFGSTTDTIQWVLTGYMLASAVVIPMSGALGDKFGYKRVFVTSLFLFTISSTFCGFSWNDSSMIFFRVVQGISGGFIMPIGMSIIYTIMPREQIGTALGLWGISAMVAPAVGPTLSGYVIEYFNWRFLFFMGVPVGVLAVIMSSIILKETPLKKDLKFDFPGAILSIIGFASLLLALSKGQSEGWTSLYIVSLLFVAVCSLTLLVYVELTTEQPLIEFRILKNGTFSLSLLIVSFLTMGMFGGIFMMPLYMQNIQGLSAMQTGILLMPQSIAMALMMPVGGKLFDKFGVVPLGLIGLTLAGITTFELQHLAQDTPHHWMNVLLTIRGLGMGLCMTPLSTIGMNSVERSMVGRASSLSNLIRQVMGSFAIAILTALMSNRQNFHAVRISENVQVTNDTANQMMSMLSGVYAQSGVDSATSMGGASAILAGLIQKEAFTRGIADTFMVSAIPILISIPLVLFFLKKRKAQSDLAQTKGVPVDKPLEESTKTASPTSGATSPVEG</sequence>
<accession>A0A518V2I2</accession>
<dbReference type="AlphaFoldDB" id="A0A518V2I2"/>
<feature type="transmembrane region" description="Helical" evidence="9">
    <location>
        <begin position="82"/>
        <end position="101"/>
    </location>
</feature>
<feature type="region of interest" description="Disordered" evidence="8">
    <location>
        <begin position="512"/>
        <end position="545"/>
    </location>
</feature>
<evidence type="ECO:0000256" key="7">
    <source>
        <dbReference type="ARBA" id="ARBA00023136"/>
    </source>
</evidence>
<comment type="similarity">
    <text evidence="2">Belongs to the major facilitator superfamily. EmrB family.</text>
</comment>
<organism evidence="11 12">
    <name type="scientific">Brevibacillus laterosporus</name>
    <name type="common">Bacillus laterosporus</name>
    <dbReference type="NCBI Taxonomy" id="1465"/>
    <lineage>
        <taxon>Bacteria</taxon>
        <taxon>Bacillati</taxon>
        <taxon>Bacillota</taxon>
        <taxon>Bacilli</taxon>
        <taxon>Bacillales</taxon>
        <taxon>Paenibacillaceae</taxon>
        <taxon>Brevibacillus</taxon>
    </lineage>
</organism>
<evidence type="ECO:0000256" key="6">
    <source>
        <dbReference type="ARBA" id="ARBA00022989"/>
    </source>
</evidence>
<feature type="transmembrane region" description="Helical" evidence="9">
    <location>
        <begin position="232"/>
        <end position="250"/>
    </location>
</feature>
<feature type="transmembrane region" description="Helical" evidence="9">
    <location>
        <begin position="402"/>
        <end position="419"/>
    </location>
</feature>
<evidence type="ECO:0000256" key="3">
    <source>
        <dbReference type="ARBA" id="ARBA00022448"/>
    </source>
</evidence>
<dbReference type="GO" id="GO:0005886">
    <property type="term" value="C:plasma membrane"/>
    <property type="evidence" value="ECO:0007669"/>
    <property type="project" value="UniProtKB-SubCell"/>
</dbReference>
<reference evidence="11 12" key="1">
    <citation type="submission" date="2018-11" db="EMBL/GenBank/DDBJ databases">
        <title>Phylogenetic determinants of toxin gene distribution in genomes of Brevibacillus laterosporus.</title>
        <authorList>
            <person name="Glare T.R."/>
            <person name="Durrant A."/>
            <person name="Berry C."/>
            <person name="Palma L."/>
            <person name="Ormskirk M."/>
            <person name="Cox M.O."/>
        </authorList>
    </citation>
    <scope>NUCLEOTIDE SEQUENCE [LARGE SCALE GENOMIC DNA]</scope>
    <source>
        <strain evidence="11 12">1821L</strain>
    </source>
</reference>
<dbReference type="InterPro" id="IPR011701">
    <property type="entry name" value="MFS"/>
</dbReference>
<feature type="compositionally biased region" description="Polar residues" evidence="8">
    <location>
        <begin position="531"/>
        <end position="545"/>
    </location>
</feature>
<dbReference type="PRINTS" id="PR01036">
    <property type="entry name" value="TCRTETB"/>
</dbReference>
<evidence type="ECO:0000313" key="11">
    <source>
        <dbReference type="EMBL" id="QDX91183.1"/>
    </source>
</evidence>
<keyword evidence="7 9" id="KW-0472">Membrane</keyword>
<feature type="transmembrane region" description="Helical" evidence="9">
    <location>
        <begin position="141"/>
        <end position="163"/>
    </location>
</feature>
<dbReference type="NCBIfam" id="TIGR00711">
    <property type="entry name" value="efflux_EmrB"/>
    <property type="match status" value="1"/>
</dbReference>
<dbReference type="OrthoDB" id="9816041at2"/>
<keyword evidence="5 9" id="KW-0812">Transmembrane</keyword>
<feature type="transmembrane region" description="Helical" evidence="9">
    <location>
        <begin position="201"/>
        <end position="220"/>
    </location>
</feature>
<dbReference type="PANTHER" id="PTHR42718:SF9">
    <property type="entry name" value="MAJOR FACILITATOR SUPERFAMILY MULTIDRUG TRANSPORTER MFSC"/>
    <property type="match status" value="1"/>
</dbReference>
<proteinExistence type="inferred from homology"/>
<dbReference type="Gene3D" id="1.20.1720.10">
    <property type="entry name" value="Multidrug resistance protein D"/>
    <property type="match status" value="1"/>
</dbReference>
<evidence type="ECO:0000259" key="10">
    <source>
        <dbReference type="PROSITE" id="PS50850"/>
    </source>
</evidence>
<dbReference type="CDD" id="cd17503">
    <property type="entry name" value="MFS_LmrB_MDR_like"/>
    <property type="match status" value="1"/>
</dbReference>
<feature type="transmembrane region" description="Helical" evidence="9">
    <location>
        <begin position="360"/>
        <end position="381"/>
    </location>
</feature>
<dbReference type="SUPFAM" id="SSF103473">
    <property type="entry name" value="MFS general substrate transporter"/>
    <property type="match status" value="1"/>
</dbReference>
<keyword evidence="12" id="KW-1185">Reference proteome</keyword>
<feature type="transmembrane region" description="Helical" evidence="9">
    <location>
        <begin position="107"/>
        <end position="129"/>
    </location>
</feature>
<keyword evidence="3" id="KW-0813">Transport</keyword>
<feature type="transmembrane region" description="Helical" evidence="9">
    <location>
        <begin position="51"/>
        <end position="70"/>
    </location>
</feature>
<dbReference type="Gene3D" id="1.20.1250.20">
    <property type="entry name" value="MFS general substrate transporter like domains"/>
    <property type="match status" value="1"/>
</dbReference>
<dbReference type="PANTHER" id="PTHR42718">
    <property type="entry name" value="MAJOR FACILITATOR SUPERFAMILY MULTIDRUG TRANSPORTER MFSC"/>
    <property type="match status" value="1"/>
</dbReference>
<evidence type="ECO:0000256" key="5">
    <source>
        <dbReference type="ARBA" id="ARBA00022692"/>
    </source>
</evidence>
<keyword evidence="6 9" id="KW-1133">Transmembrane helix</keyword>
<gene>
    <name evidence="11" type="ORF">EEL30_01525</name>
</gene>
<dbReference type="GO" id="GO:0022857">
    <property type="term" value="F:transmembrane transporter activity"/>
    <property type="evidence" value="ECO:0007669"/>
    <property type="project" value="InterPro"/>
</dbReference>
<comment type="subcellular location">
    <subcellularLocation>
        <location evidence="1">Cell membrane</location>
        <topology evidence="1">Multi-pass membrane protein</topology>
    </subcellularLocation>
</comment>
<dbReference type="InterPro" id="IPR036259">
    <property type="entry name" value="MFS_trans_sf"/>
</dbReference>
<feature type="transmembrane region" description="Helical" evidence="9">
    <location>
        <begin position="169"/>
        <end position="189"/>
    </location>
</feature>
<evidence type="ECO:0000256" key="1">
    <source>
        <dbReference type="ARBA" id="ARBA00004651"/>
    </source>
</evidence>
<evidence type="ECO:0000256" key="4">
    <source>
        <dbReference type="ARBA" id="ARBA00022475"/>
    </source>
</evidence>
<dbReference type="Pfam" id="PF07690">
    <property type="entry name" value="MFS_1"/>
    <property type="match status" value="1"/>
</dbReference>
<feature type="domain" description="Major facilitator superfamily (MFS) profile" evidence="10">
    <location>
        <begin position="16"/>
        <end position="509"/>
    </location>
</feature>
<dbReference type="InterPro" id="IPR020846">
    <property type="entry name" value="MFS_dom"/>
</dbReference>
<name>A0A518V2I2_BRELA</name>
<dbReference type="Proteomes" id="UP000319432">
    <property type="component" value="Chromosome"/>
</dbReference>
<feature type="transmembrane region" description="Helical" evidence="9">
    <location>
        <begin position="12"/>
        <end position="31"/>
    </location>
</feature>
<evidence type="ECO:0000256" key="2">
    <source>
        <dbReference type="ARBA" id="ARBA00008537"/>
    </source>
</evidence>
<feature type="transmembrane region" description="Helical" evidence="9">
    <location>
        <begin position="300"/>
        <end position="318"/>
    </location>
</feature>
<dbReference type="EMBL" id="CP033464">
    <property type="protein sequence ID" value="QDX91183.1"/>
    <property type="molecule type" value="Genomic_DNA"/>
</dbReference>
<keyword evidence="4" id="KW-1003">Cell membrane</keyword>
<protein>
    <submittedName>
        <fullName evidence="11">DHA2 family efflux MFS transporter permease subunit</fullName>
    </submittedName>
</protein>
<dbReference type="InterPro" id="IPR004638">
    <property type="entry name" value="EmrB-like"/>
</dbReference>
<evidence type="ECO:0000313" key="12">
    <source>
        <dbReference type="Proteomes" id="UP000319432"/>
    </source>
</evidence>
<evidence type="ECO:0000256" key="9">
    <source>
        <dbReference type="SAM" id="Phobius"/>
    </source>
</evidence>
<feature type="transmembrane region" description="Helical" evidence="9">
    <location>
        <begin position="487"/>
        <end position="505"/>
    </location>
</feature>
<evidence type="ECO:0000256" key="8">
    <source>
        <dbReference type="SAM" id="MobiDB-lite"/>
    </source>
</evidence>
<feature type="transmembrane region" description="Helical" evidence="9">
    <location>
        <begin position="330"/>
        <end position="348"/>
    </location>
</feature>